<dbReference type="InterPro" id="IPR053204">
    <property type="entry name" value="Oxopyrrolidines_Biosynth-assoc"/>
</dbReference>
<dbReference type="EMBL" id="JAVRQU010000028">
    <property type="protein sequence ID" value="KAK5689821.1"/>
    <property type="molecule type" value="Genomic_DNA"/>
</dbReference>
<evidence type="ECO:0000313" key="1">
    <source>
        <dbReference type="EMBL" id="KAK5689821.1"/>
    </source>
</evidence>
<dbReference type="InterPro" id="IPR022085">
    <property type="entry name" value="OpdG"/>
</dbReference>
<accession>A0AAN7W1I7</accession>
<reference evidence="1" key="1">
    <citation type="submission" date="2023-08" db="EMBL/GenBank/DDBJ databases">
        <title>Black Yeasts Isolated from many extreme environments.</title>
        <authorList>
            <person name="Coleine C."/>
            <person name="Stajich J.E."/>
            <person name="Selbmann L."/>
        </authorList>
    </citation>
    <scope>NUCLEOTIDE SEQUENCE</scope>
    <source>
        <strain evidence="1">CCFEE 5810</strain>
    </source>
</reference>
<protein>
    <submittedName>
        <fullName evidence="1">Uncharacterized protein</fullName>
    </submittedName>
</protein>
<dbReference type="PANTHER" id="PTHR38797">
    <property type="entry name" value="NUCLEAR PORE COMPLEX PROTEIN NUP85-RELATED"/>
    <property type="match status" value="1"/>
</dbReference>
<sequence>MSTKEVAPPEEFWDRTRDHVLDTLATEPVEDQCSTLYSSIQVISSQWKEHKYSLLGLKEHLDFLWWHFLTVGMSTSSALDHQRLIHFLACVKQTGYLAPNDSAAPPDTEGQQGRLWPDLPYFEPTLSETWDAVLRGQRDRIPYHGLQEWRNLNLLAARLSISHTHDLKLLAVWAMRDVLEEETAVTAIMMEVVDMWLATCGYWLEEMAAYSLVVRPYYGQPSPSKGLTHHQKRVSVAPGKLAKEAGVDENHVGPSRWRFWRSRLQFLATSNMALSPWALSAISHMAEF</sequence>
<dbReference type="AlphaFoldDB" id="A0AAN7W1I7"/>
<evidence type="ECO:0000313" key="2">
    <source>
        <dbReference type="Proteomes" id="UP001310594"/>
    </source>
</evidence>
<comment type="caution">
    <text evidence="1">The sequence shown here is derived from an EMBL/GenBank/DDBJ whole genome shotgun (WGS) entry which is preliminary data.</text>
</comment>
<dbReference type="Proteomes" id="UP001310594">
    <property type="component" value="Unassembled WGS sequence"/>
</dbReference>
<dbReference type="Pfam" id="PF12311">
    <property type="entry name" value="DUF3632"/>
    <property type="match status" value="1"/>
</dbReference>
<dbReference type="PANTHER" id="PTHR38797:SF4">
    <property type="entry name" value="NUCLEAR PORE COMPLEX PROTEIN NUP85"/>
    <property type="match status" value="1"/>
</dbReference>
<organism evidence="1 2">
    <name type="scientific">Elasticomyces elasticus</name>
    <dbReference type="NCBI Taxonomy" id="574655"/>
    <lineage>
        <taxon>Eukaryota</taxon>
        <taxon>Fungi</taxon>
        <taxon>Dikarya</taxon>
        <taxon>Ascomycota</taxon>
        <taxon>Pezizomycotina</taxon>
        <taxon>Dothideomycetes</taxon>
        <taxon>Dothideomycetidae</taxon>
        <taxon>Mycosphaerellales</taxon>
        <taxon>Teratosphaeriaceae</taxon>
        <taxon>Elasticomyces</taxon>
    </lineage>
</organism>
<proteinExistence type="predicted"/>
<name>A0AAN7W1I7_9PEZI</name>
<gene>
    <name evidence="1" type="ORF">LTR97_012580</name>
</gene>